<proteinExistence type="predicted"/>
<sequence length="306" mass="34388">MKNKPDLHTISQDYAVAVMGALEREAVSELSDIHSQVDHYSLLPAMRLETRIEFSMAASLVLEHHQWAGRLFEQDGFQELGKEIENGECDLVVGVDNAVHRLVTITALHLERADGHILTQLGKYTKGQTITSCSFPGTKQQPKEHPKDAVERLLKAKLRPYADEISVMYRELVDEQERVSHKYGVSSRYMRTLFAAVLEDVDFPNTTVTIPFDGGFSSLSRLSSRSSRSSREVRLTQGYEAFAFVHELESSSETKFIYAWMSPEDHALITGPDAGDLAQTWVNRLLVDVLTQPFVPNEQDGSFTAI</sequence>
<dbReference type="AlphaFoldDB" id="A0A7S2HBN5"/>
<accession>A0A7S2HBN5</accession>
<protein>
    <submittedName>
        <fullName evidence="1">Uncharacterized protein</fullName>
    </submittedName>
</protein>
<organism evidence="1">
    <name type="scientific">Alexandrium andersonii</name>
    <dbReference type="NCBI Taxonomy" id="327968"/>
    <lineage>
        <taxon>Eukaryota</taxon>
        <taxon>Sar</taxon>
        <taxon>Alveolata</taxon>
        <taxon>Dinophyceae</taxon>
        <taxon>Gonyaulacales</taxon>
        <taxon>Pyrocystaceae</taxon>
        <taxon>Alexandrium</taxon>
    </lineage>
</organism>
<gene>
    <name evidence="1" type="ORF">AAND1436_LOCUS34136</name>
</gene>
<name>A0A7S2HBN5_9DINO</name>
<evidence type="ECO:0000313" key="1">
    <source>
        <dbReference type="EMBL" id="CAD9486029.1"/>
    </source>
</evidence>
<dbReference type="EMBL" id="HBGQ01071096">
    <property type="protein sequence ID" value="CAD9486029.1"/>
    <property type="molecule type" value="Transcribed_RNA"/>
</dbReference>
<reference evidence="1" key="1">
    <citation type="submission" date="2021-01" db="EMBL/GenBank/DDBJ databases">
        <authorList>
            <person name="Corre E."/>
            <person name="Pelletier E."/>
            <person name="Niang G."/>
            <person name="Scheremetjew M."/>
            <person name="Finn R."/>
            <person name="Kale V."/>
            <person name="Holt S."/>
            <person name="Cochrane G."/>
            <person name="Meng A."/>
            <person name="Brown T."/>
            <person name="Cohen L."/>
        </authorList>
    </citation>
    <scope>NUCLEOTIDE SEQUENCE</scope>
    <source>
        <strain evidence="1">CCMP2222</strain>
    </source>
</reference>